<dbReference type="InterPro" id="IPR002903">
    <property type="entry name" value="RsmH"/>
</dbReference>
<dbReference type="PANTHER" id="PTHR11265:SF0">
    <property type="entry name" value="12S RRNA N4-METHYLCYTIDINE METHYLTRANSFERASE"/>
    <property type="match status" value="1"/>
</dbReference>
<dbReference type="GO" id="GO:0071424">
    <property type="term" value="F:rRNA (cytosine-N4-)-methyltransferase activity"/>
    <property type="evidence" value="ECO:0007669"/>
    <property type="project" value="UniProtKB-UniRule"/>
</dbReference>
<evidence type="ECO:0000313" key="8">
    <source>
        <dbReference type="EMBL" id="ETD22891.1"/>
    </source>
</evidence>
<dbReference type="Proteomes" id="UP000018731">
    <property type="component" value="Unassembled WGS sequence"/>
</dbReference>
<accession>V8C809</accession>
<protein>
    <recommendedName>
        <fullName evidence="7">Ribosomal RNA small subunit methyltransferase H</fullName>
        <ecNumber evidence="7">2.1.1.199</ecNumber>
    </recommendedName>
    <alternativeName>
        <fullName evidence="7">16S rRNA m(4)C1402 methyltransferase</fullName>
    </alternativeName>
    <alternativeName>
        <fullName evidence="7">rRNA (cytosine-N(4)-)-methyltransferase RsmH</fullName>
    </alternativeName>
</protein>
<dbReference type="SUPFAM" id="SSF81799">
    <property type="entry name" value="Putative methyltransferase TM0872, insert domain"/>
    <property type="match status" value="1"/>
</dbReference>
<gene>
    <name evidence="7" type="primary">rsmH</name>
    <name evidence="8" type="ORF">HMPREF2086_01690</name>
</gene>
<feature type="binding site" evidence="7">
    <location>
        <position position="86"/>
    </location>
    <ligand>
        <name>S-adenosyl-L-methionine</name>
        <dbReference type="ChEBI" id="CHEBI:59789"/>
    </ligand>
</feature>
<dbReference type="eggNOG" id="COG0275">
    <property type="taxonomic scope" value="Bacteria"/>
</dbReference>
<evidence type="ECO:0000256" key="1">
    <source>
        <dbReference type="ARBA" id="ARBA00010396"/>
    </source>
</evidence>
<feature type="binding site" evidence="7">
    <location>
        <begin position="38"/>
        <end position="40"/>
    </location>
    <ligand>
        <name>S-adenosyl-L-methionine</name>
        <dbReference type="ChEBI" id="CHEBI:59789"/>
    </ligand>
</feature>
<dbReference type="PIRSF" id="PIRSF004486">
    <property type="entry name" value="MraW"/>
    <property type="match status" value="1"/>
</dbReference>
<sequence>MQKHIPVLLREVLDIFAPVCVANANNNPVIIDCTLGLGGHTLEFLREFPSLEIIAIDKDTQAIDIATAYAKEAGLSQKLHTINAPFSLGIERAFGLAKSLDRRIVGVLADIGVSSMQLDSSERGFGFGSHALDMRMDLAQSKDAKYVINTYSEFELGRVLREYGEIKEYKKLAKSIKARIKSSGDFESAREFSEFLRSHSNHKGGKIHPATLAFQAVRMEVNNELDELKNALFVLENQSNAMRGARVGIISFHSLEDRIVKETFRQWARPCVCEASVMKCVCGGDNAKGEILTKKPLIASEKEINSNPRSRSAKLRAFAFRQ</sequence>
<comment type="caution">
    <text evidence="8">The sequence shown here is derived from an EMBL/GenBank/DDBJ whole genome shotgun (WGS) entry which is preliminary data.</text>
</comment>
<keyword evidence="6 7" id="KW-0949">S-adenosyl-L-methionine</keyword>
<evidence type="ECO:0000256" key="6">
    <source>
        <dbReference type="ARBA" id="ARBA00022691"/>
    </source>
</evidence>
<keyword evidence="9" id="KW-1185">Reference proteome</keyword>
<name>V8C809_9HELI</name>
<evidence type="ECO:0000256" key="2">
    <source>
        <dbReference type="ARBA" id="ARBA00022490"/>
    </source>
</evidence>
<dbReference type="SUPFAM" id="SSF53335">
    <property type="entry name" value="S-adenosyl-L-methionine-dependent methyltransferases"/>
    <property type="match status" value="1"/>
</dbReference>
<dbReference type="HOGENOM" id="CLU_038422_3_0_7"/>
<dbReference type="GO" id="GO:0070475">
    <property type="term" value="P:rRNA base methylation"/>
    <property type="evidence" value="ECO:0007669"/>
    <property type="project" value="UniProtKB-UniRule"/>
</dbReference>
<dbReference type="AlphaFoldDB" id="V8C809"/>
<evidence type="ECO:0000256" key="3">
    <source>
        <dbReference type="ARBA" id="ARBA00022552"/>
    </source>
</evidence>
<dbReference type="InterPro" id="IPR023397">
    <property type="entry name" value="SAM-dep_MeTrfase_MraW_recog"/>
</dbReference>
<evidence type="ECO:0000313" key="9">
    <source>
        <dbReference type="Proteomes" id="UP000018731"/>
    </source>
</evidence>
<dbReference type="PATRIC" id="fig|1357400.3.peg.2271"/>
<evidence type="ECO:0000256" key="7">
    <source>
        <dbReference type="HAMAP-Rule" id="MF_01007"/>
    </source>
</evidence>
<comment type="function">
    <text evidence="7">Specifically methylates the N4 position of cytidine in position 1402 (C1402) of 16S rRNA.</text>
</comment>
<dbReference type="GO" id="GO:0005737">
    <property type="term" value="C:cytoplasm"/>
    <property type="evidence" value="ECO:0007669"/>
    <property type="project" value="UniProtKB-SubCell"/>
</dbReference>
<keyword evidence="4 7" id="KW-0489">Methyltransferase</keyword>
<comment type="similarity">
    <text evidence="1 7">Belongs to the methyltransferase superfamily. RsmH family.</text>
</comment>
<dbReference type="STRING" id="1357400.HMPREF2086_01690"/>
<feature type="binding site" evidence="7">
    <location>
        <position position="110"/>
    </location>
    <ligand>
        <name>S-adenosyl-L-methionine</name>
        <dbReference type="ChEBI" id="CHEBI:59789"/>
    </ligand>
</feature>
<keyword evidence="3 7" id="KW-0698">rRNA processing</keyword>
<keyword evidence="5 7" id="KW-0808">Transferase</keyword>
<evidence type="ECO:0000256" key="4">
    <source>
        <dbReference type="ARBA" id="ARBA00022603"/>
    </source>
</evidence>
<keyword evidence="2 7" id="KW-0963">Cytoplasm</keyword>
<comment type="subcellular location">
    <subcellularLocation>
        <location evidence="7">Cytoplasm</location>
    </subcellularLocation>
</comment>
<organism evidence="8 9">
    <name type="scientific">Helicobacter macacae MIT 99-5501</name>
    <dbReference type="NCBI Taxonomy" id="1357400"/>
    <lineage>
        <taxon>Bacteria</taxon>
        <taxon>Pseudomonadati</taxon>
        <taxon>Campylobacterota</taxon>
        <taxon>Epsilonproteobacteria</taxon>
        <taxon>Campylobacterales</taxon>
        <taxon>Helicobacteraceae</taxon>
        <taxon>Helicobacter</taxon>
    </lineage>
</organism>
<dbReference type="InterPro" id="IPR029063">
    <property type="entry name" value="SAM-dependent_MTases_sf"/>
</dbReference>
<dbReference type="EC" id="2.1.1.199" evidence="7"/>
<dbReference type="Gene3D" id="3.40.50.150">
    <property type="entry name" value="Vaccinia Virus protein VP39"/>
    <property type="match status" value="1"/>
</dbReference>
<dbReference type="OrthoDB" id="9806637at2"/>
<dbReference type="HAMAP" id="MF_01007">
    <property type="entry name" value="16SrRNA_methyltr_H"/>
    <property type="match status" value="1"/>
</dbReference>
<reference evidence="8 9" key="1">
    <citation type="journal article" date="2014" name="Genome Announc.">
        <title>Draft genome sequences of six enterohepatic helicobacter species isolated from humans and one from rhesus macaques.</title>
        <authorList>
            <person name="Shen Z."/>
            <person name="Sheh A."/>
            <person name="Young S.K."/>
            <person name="Abouelliel A."/>
            <person name="Ward D.V."/>
            <person name="Earl A.M."/>
            <person name="Fox J.G."/>
        </authorList>
    </citation>
    <scope>NUCLEOTIDE SEQUENCE [LARGE SCALE GENOMIC DNA]</scope>
    <source>
        <strain evidence="8 9">MIT 99-5501</strain>
    </source>
</reference>
<dbReference type="PANTHER" id="PTHR11265">
    <property type="entry name" value="S-ADENOSYL-METHYLTRANSFERASE MRAW"/>
    <property type="match status" value="1"/>
</dbReference>
<dbReference type="RefSeq" id="WP_023928459.1">
    <property type="nucleotide sequence ID" value="NZ_KI669455.1"/>
</dbReference>
<proteinExistence type="inferred from homology"/>
<dbReference type="Pfam" id="PF01795">
    <property type="entry name" value="Methyltransf_5"/>
    <property type="match status" value="1"/>
</dbReference>
<feature type="binding site" evidence="7">
    <location>
        <position position="57"/>
    </location>
    <ligand>
        <name>S-adenosyl-L-methionine</name>
        <dbReference type="ChEBI" id="CHEBI:59789"/>
    </ligand>
</feature>
<dbReference type="Gene3D" id="1.10.150.170">
    <property type="entry name" value="Putative methyltransferase TM0872, insert domain"/>
    <property type="match status" value="1"/>
</dbReference>
<dbReference type="NCBIfam" id="TIGR00006">
    <property type="entry name" value="16S rRNA (cytosine(1402)-N(4))-methyltransferase RsmH"/>
    <property type="match status" value="1"/>
</dbReference>
<dbReference type="EMBL" id="AZJI01000007">
    <property type="protein sequence ID" value="ETD22891.1"/>
    <property type="molecule type" value="Genomic_DNA"/>
</dbReference>
<comment type="catalytic activity">
    <reaction evidence="7">
        <text>cytidine(1402) in 16S rRNA + S-adenosyl-L-methionine = N(4)-methylcytidine(1402) in 16S rRNA + S-adenosyl-L-homocysteine + H(+)</text>
        <dbReference type="Rhea" id="RHEA:42928"/>
        <dbReference type="Rhea" id="RHEA-COMP:10286"/>
        <dbReference type="Rhea" id="RHEA-COMP:10287"/>
        <dbReference type="ChEBI" id="CHEBI:15378"/>
        <dbReference type="ChEBI" id="CHEBI:57856"/>
        <dbReference type="ChEBI" id="CHEBI:59789"/>
        <dbReference type="ChEBI" id="CHEBI:74506"/>
        <dbReference type="ChEBI" id="CHEBI:82748"/>
        <dbReference type="EC" id="2.1.1.199"/>
    </reaction>
</comment>
<evidence type="ECO:0000256" key="5">
    <source>
        <dbReference type="ARBA" id="ARBA00022679"/>
    </source>
</evidence>
<feature type="binding site" evidence="7">
    <location>
        <position position="117"/>
    </location>
    <ligand>
        <name>S-adenosyl-L-methionine</name>
        <dbReference type="ChEBI" id="CHEBI:59789"/>
    </ligand>
</feature>